<feature type="domain" description="Glycine dehydrogenase C-terminal" evidence="7">
    <location>
        <begin position="350"/>
        <end position="450"/>
    </location>
</feature>
<comment type="subunit">
    <text evidence="5">The glycine cleavage system is composed of four proteins: P, T, L and H. In this organism, the P 'protein' is a heterodimer of two subunits.</text>
</comment>
<dbReference type="GO" id="GO:0004375">
    <property type="term" value="F:glycine dehydrogenase (decarboxylating) activity"/>
    <property type="evidence" value="ECO:0007669"/>
    <property type="project" value="UniProtKB-EC"/>
</dbReference>
<evidence type="ECO:0000313" key="9">
    <source>
        <dbReference type="Proteomes" id="UP000001732"/>
    </source>
</evidence>
<name>B5Y9D3_COPPD</name>
<evidence type="ECO:0000256" key="2">
    <source>
        <dbReference type="ARBA" id="ARBA00022898"/>
    </source>
</evidence>
<gene>
    <name evidence="5" type="primary">gcvPB</name>
    <name evidence="8" type="ordered locus">COPRO5265_1069</name>
</gene>
<dbReference type="InterPro" id="IPR023012">
    <property type="entry name" value="GcvPB"/>
</dbReference>
<dbReference type="InterPro" id="IPR015422">
    <property type="entry name" value="PyrdxlP-dep_Trfase_small"/>
</dbReference>
<comment type="function">
    <text evidence="1 5">The glycine cleavage system catalyzes the degradation of glycine. The P protein binds the alpha-amino group of glycine through its pyridoxal phosphate cofactor; CO(2) is released and the remaining methylamine moiety is then transferred to the lipoamide cofactor of the H protein.</text>
</comment>
<dbReference type="AlphaFoldDB" id="B5Y9D3"/>
<proteinExistence type="inferred from homology"/>
<dbReference type="InterPro" id="IPR000192">
    <property type="entry name" value="Aminotrans_V_dom"/>
</dbReference>
<dbReference type="Pfam" id="PF21478">
    <property type="entry name" value="GcvP2_C"/>
    <property type="match status" value="1"/>
</dbReference>
<dbReference type="EMBL" id="CP001145">
    <property type="protein sequence ID" value="ACI17265.1"/>
    <property type="molecule type" value="Genomic_DNA"/>
</dbReference>
<keyword evidence="3 5" id="KW-0560">Oxidoreductase</keyword>
<dbReference type="eggNOG" id="COG1003">
    <property type="taxonomic scope" value="Bacteria"/>
</dbReference>
<dbReference type="FunFam" id="3.40.640.10:FF:000224">
    <property type="entry name" value="Probable glycine dehydrogenase (decarboxylating) subunit 2"/>
    <property type="match status" value="1"/>
</dbReference>
<dbReference type="InterPro" id="IPR015424">
    <property type="entry name" value="PyrdxlP-dep_Trfase"/>
</dbReference>
<protein>
    <recommendedName>
        <fullName evidence="5">Probable glycine dehydrogenase (decarboxylating) subunit 2</fullName>
        <ecNumber evidence="5">1.4.4.2</ecNumber>
    </recommendedName>
    <alternativeName>
        <fullName evidence="5">Glycine cleavage system P-protein subunit 2</fullName>
    </alternativeName>
    <alternativeName>
        <fullName evidence="5">Glycine decarboxylase subunit 2</fullName>
    </alternativeName>
    <alternativeName>
        <fullName evidence="5">Glycine dehydrogenase (aminomethyl-transferring) subunit 2</fullName>
    </alternativeName>
</protein>
<comment type="catalytic activity">
    <reaction evidence="4 5">
        <text>N(6)-[(R)-lipoyl]-L-lysyl-[glycine-cleavage complex H protein] + glycine + H(+) = N(6)-[(R)-S(8)-aminomethyldihydrolipoyl]-L-lysyl-[glycine-cleavage complex H protein] + CO2</text>
        <dbReference type="Rhea" id="RHEA:24304"/>
        <dbReference type="Rhea" id="RHEA-COMP:10494"/>
        <dbReference type="Rhea" id="RHEA-COMP:10495"/>
        <dbReference type="ChEBI" id="CHEBI:15378"/>
        <dbReference type="ChEBI" id="CHEBI:16526"/>
        <dbReference type="ChEBI" id="CHEBI:57305"/>
        <dbReference type="ChEBI" id="CHEBI:83099"/>
        <dbReference type="ChEBI" id="CHEBI:83143"/>
        <dbReference type="EC" id="1.4.4.2"/>
    </reaction>
</comment>
<evidence type="ECO:0000256" key="3">
    <source>
        <dbReference type="ARBA" id="ARBA00023002"/>
    </source>
</evidence>
<comment type="cofactor">
    <cofactor evidence="5">
        <name>pyridoxal 5'-phosphate</name>
        <dbReference type="ChEBI" id="CHEBI:597326"/>
    </cofactor>
</comment>
<keyword evidence="2 5" id="KW-0663">Pyridoxal phosphate</keyword>
<dbReference type="InterPro" id="IPR015421">
    <property type="entry name" value="PyrdxlP-dep_Trfase_major"/>
</dbReference>
<dbReference type="SUPFAM" id="SSF53383">
    <property type="entry name" value="PLP-dependent transferases"/>
    <property type="match status" value="1"/>
</dbReference>
<dbReference type="FunFam" id="3.90.1150.10:FF:000014">
    <property type="entry name" value="Probable glycine dehydrogenase (decarboxylating) subunit 2"/>
    <property type="match status" value="1"/>
</dbReference>
<dbReference type="GO" id="GO:0030170">
    <property type="term" value="F:pyridoxal phosphate binding"/>
    <property type="evidence" value="ECO:0007669"/>
    <property type="project" value="TreeGrafter"/>
</dbReference>
<dbReference type="Gene3D" id="6.20.440.10">
    <property type="match status" value="1"/>
</dbReference>
<feature type="modified residue" description="N6-(pyridoxal phosphate)lysine" evidence="5">
    <location>
        <position position="264"/>
    </location>
</feature>
<dbReference type="KEGG" id="cpo:COPRO5265_1069"/>
<dbReference type="STRING" id="309798.COPRO5265_1069"/>
<evidence type="ECO:0000256" key="4">
    <source>
        <dbReference type="ARBA" id="ARBA00049026"/>
    </source>
</evidence>
<sequence>MLKELHKMGRRGPQVPVSGLEDRPISEILPKEFLREEPLSMPELSEVEVVRHFVNLSNLNYGVDNGFYPLGSCTMKYNPKINEEVAAWFQDIHPALPENRVQPLLELLYTLQQDLLEITGMDAITLQPAAGAHGELTSLLMAKAYFKDHGLLEKDTVIIPDSAHGTNPASATMAGFKVVTVKSDEEGLVDLEQLKALVNDHTAVFMLTNPNTLGKFEKNILGIAQLIHGVGGLMYCDGANLNGMLGWARPGDMGFDFVHLNLHKTFSTPHGGGGPGSGPVAVKKALEPFLPKPVLVKAEDEDGDGSYHWDYDRPRSIGKVRSNFGNILVALKALAYIKSLGGAGLREVGTMAVLNANYMRVAMEDTLPTAYPGLCKHEYVATAEEVKKRYGVKAQDIAKRLLDKGFHAPTMYFPLIVKEALMIEPTETETKENLDAFVQAIKEIVEEAATNPDVVLSAPHDTPVRRLDEVKANKELKVRW</sequence>
<dbReference type="InterPro" id="IPR020581">
    <property type="entry name" value="GDC_P"/>
</dbReference>
<evidence type="ECO:0000313" key="8">
    <source>
        <dbReference type="EMBL" id="ACI17265.1"/>
    </source>
</evidence>
<evidence type="ECO:0000256" key="1">
    <source>
        <dbReference type="ARBA" id="ARBA00003788"/>
    </source>
</evidence>
<reference evidence="8 9" key="2">
    <citation type="journal article" date="2014" name="Genome Announc.">
        <title>Complete Genome Sequence of Coprothermobacter proteolyticus DSM 5265.</title>
        <authorList>
            <person name="Alexiev A."/>
            <person name="Coil D.A."/>
            <person name="Badger J.H."/>
            <person name="Enticknap J."/>
            <person name="Ward N."/>
            <person name="Robb F.T."/>
            <person name="Eisen J.A."/>
        </authorList>
    </citation>
    <scope>NUCLEOTIDE SEQUENCE [LARGE SCALE GENOMIC DNA]</scope>
    <source>
        <strain evidence="9">ATCC 35245 / DSM 5265 / OCM 4 / BT</strain>
    </source>
</reference>
<dbReference type="GO" id="GO:0019464">
    <property type="term" value="P:glycine decarboxylation via glycine cleavage system"/>
    <property type="evidence" value="ECO:0007669"/>
    <property type="project" value="UniProtKB-UniRule"/>
</dbReference>
<keyword evidence="9" id="KW-1185">Reference proteome</keyword>
<evidence type="ECO:0000259" key="7">
    <source>
        <dbReference type="Pfam" id="PF21478"/>
    </source>
</evidence>
<dbReference type="InterPro" id="IPR049316">
    <property type="entry name" value="GDC-P_C"/>
</dbReference>
<dbReference type="Pfam" id="PF00266">
    <property type="entry name" value="Aminotran_5"/>
    <property type="match status" value="1"/>
</dbReference>
<dbReference type="PANTHER" id="PTHR11773">
    <property type="entry name" value="GLYCINE DEHYDROGENASE, DECARBOXYLATING"/>
    <property type="match status" value="1"/>
</dbReference>
<comment type="similarity">
    <text evidence="5">Belongs to the GcvP family. C-terminal subunit subfamily.</text>
</comment>
<dbReference type="HAMAP" id="MF_00713">
    <property type="entry name" value="GcvPB"/>
    <property type="match status" value="1"/>
</dbReference>
<dbReference type="GO" id="GO:0016594">
    <property type="term" value="F:glycine binding"/>
    <property type="evidence" value="ECO:0007669"/>
    <property type="project" value="TreeGrafter"/>
</dbReference>
<evidence type="ECO:0000259" key="6">
    <source>
        <dbReference type="Pfam" id="PF00266"/>
    </source>
</evidence>
<dbReference type="Gene3D" id="3.40.640.10">
    <property type="entry name" value="Type I PLP-dependent aspartate aminotransferase-like (Major domain)"/>
    <property type="match status" value="1"/>
</dbReference>
<organism evidence="8 9">
    <name type="scientific">Coprothermobacter proteolyticus (strain ATCC 35245 / DSM 5265 / OCM 4 / BT)</name>
    <dbReference type="NCBI Taxonomy" id="309798"/>
    <lineage>
        <taxon>Bacteria</taxon>
        <taxon>Pseudomonadati</taxon>
        <taxon>Coprothermobacterota</taxon>
        <taxon>Coprothermobacteria</taxon>
        <taxon>Coprothermobacterales</taxon>
        <taxon>Coprothermobacteraceae</taxon>
        <taxon>Coprothermobacter</taxon>
    </lineage>
</organism>
<dbReference type="EC" id="1.4.4.2" evidence="5"/>
<evidence type="ECO:0000256" key="5">
    <source>
        <dbReference type="HAMAP-Rule" id="MF_00713"/>
    </source>
</evidence>
<accession>B5Y9D3</accession>
<dbReference type="Proteomes" id="UP000001732">
    <property type="component" value="Chromosome"/>
</dbReference>
<feature type="domain" description="Aminotransferase class V" evidence="6">
    <location>
        <begin position="145"/>
        <end position="271"/>
    </location>
</feature>
<dbReference type="GO" id="GO:0005960">
    <property type="term" value="C:glycine cleavage complex"/>
    <property type="evidence" value="ECO:0007669"/>
    <property type="project" value="TreeGrafter"/>
</dbReference>
<dbReference type="Gene3D" id="3.90.1150.10">
    <property type="entry name" value="Aspartate Aminotransferase, domain 1"/>
    <property type="match status" value="1"/>
</dbReference>
<reference evidence="9" key="1">
    <citation type="submission" date="2008-08" db="EMBL/GenBank/DDBJ databases">
        <title>The complete genome sequence of Coprothermobacter proteolyticus strain ATCC 5245 / DSM 5265 / BT.</title>
        <authorList>
            <person name="Dodson R.J."/>
            <person name="Durkin A.S."/>
            <person name="Wu M."/>
            <person name="Eisen J."/>
            <person name="Sutton G."/>
        </authorList>
    </citation>
    <scope>NUCLEOTIDE SEQUENCE [LARGE SCALE GENOMIC DNA]</scope>
    <source>
        <strain evidence="9">ATCC 35245 / DSM 5265 / OCM 4 / BT</strain>
    </source>
</reference>
<dbReference type="GO" id="GO:0005829">
    <property type="term" value="C:cytosol"/>
    <property type="evidence" value="ECO:0007669"/>
    <property type="project" value="TreeGrafter"/>
</dbReference>
<dbReference type="PANTHER" id="PTHR11773:SF1">
    <property type="entry name" value="GLYCINE DEHYDROGENASE (DECARBOXYLATING), MITOCHONDRIAL"/>
    <property type="match status" value="1"/>
</dbReference>
<dbReference type="NCBIfam" id="NF003346">
    <property type="entry name" value="PRK04366.1"/>
    <property type="match status" value="1"/>
</dbReference>